<evidence type="ECO:0000256" key="5">
    <source>
        <dbReference type="ARBA" id="ARBA00022777"/>
    </source>
</evidence>
<evidence type="ECO:0000256" key="3">
    <source>
        <dbReference type="ARBA" id="ARBA00022553"/>
    </source>
</evidence>
<sequence>MDQGIIASLLQHPLASALVILDRDGTPLAANPMAREQGLPAAAAAFRAQLEDIRLLAADGGIVRCSLPGGPQGRHDGWMRAAHDDDGQLLAFTLSIPHPACVAGDGHWELALDDAGHGRWDWDVPGDRMVCWPRAEDGAAGKRQDDACALLDHVHPGDRERVRAALQAHLRGEAGPYSAEYRLQQPGQAARWVRGRGRVVSRTADGQPLRMLGTHVDIERQKQLEAQVHDQQVQQHQADALVRRRTGLLNRVSALGRIGCCEIEVATGEMQWTEECCRIHGLREAPVSLDQALALYADDSRTAFAAALERSAAGGLPEQLDLCFYRPSGIRASVQALVEMDGGDGLPARVVVLFRDITGER</sequence>
<accession>A0A7W3FKE8</accession>
<evidence type="ECO:0000313" key="7">
    <source>
        <dbReference type="EMBL" id="MBA8681189.1"/>
    </source>
</evidence>
<dbReference type="InterPro" id="IPR013655">
    <property type="entry name" value="PAS_fold_3"/>
</dbReference>
<dbReference type="EMBL" id="JACGXS010000001">
    <property type="protein sequence ID" value="MBA8681189.1"/>
    <property type="molecule type" value="Genomic_DNA"/>
</dbReference>
<dbReference type="InterPro" id="IPR035965">
    <property type="entry name" value="PAS-like_dom_sf"/>
</dbReference>
<keyword evidence="3" id="KW-0597">Phosphoprotein</keyword>
<keyword evidence="4" id="KW-0808">Transferase</keyword>
<evidence type="ECO:0000259" key="6">
    <source>
        <dbReference type="PROSITE" id="PS50113"/>
    </source>
</evidence>
<keyword evidence="8" id="KW-1185">Reference proteome</keyword>
<proteinExistence type="predicted"/>
<dbReference type="CDD" id="cd00130">
    <property type="entry name" value="PAS"/>
    <property type="match status" value="1"/>
</dbReference>
<dbReference type="Proteomes" id="UP000547058">
    <property type="component" value="Unassembled WGS sequence"/>
</dbReference>
<evidence type="ECO:0000256" key="2">
    <source>
        <dbReference type="ARBA" id="ARBA00012438"/>
    </source>
</evidence>
<comment type="caution">
    <text evidence="7">The sequence shown here is derived from an EMBL/GenBank/DDBJ whole genome shotgun (WGS) entry which is preliminary data.</text>
</comment>
<dbReference type="InterPro" id="IPR000700">
    <property type="entry name" value="PAS-assoc_C"/>
</dbReference>
<evidence type="ECO:0000313" key="8">
    <source>
        <dbReference type="Proteomes" id="UP000547058"/>
    </source>
</evidence>
<dbReference type="InterPro" id="IPR000014">
    <property type="entry name" value="PAS"/>
</dbReference>
<organism evidence="7 8">
    <name type="scientific">Stenotrophomonas tumulicola</name>
    <dbReference type="NCBI Taxonomy" id="1685415"/>
    <lineage>
        <taxon>Bacteria</taxon>
        <taxon>Pseudomonadati</taxon>
        <taxon>Pseudomonadota</taxon>
        <taxon>Gammaproteobacteria</taxon>
        <taxon>Lysobacterales</taxon>
        <taxon>Lysobacteraceae</taxon>
        <taxon>Stenotrophomonas</taxon>
    </lineage>
</organism>
<feature type="domain" description="PAC" evidence="6">
    <location>
        <begin position="177"/>
        <end position="230"/>
    </location>
</feature>
<dbReference type="PANTHER" id="PTHR43304">
    <property type="entry name" value="PHYTOCHROME-LIKE PROTEIN CPH1"/>
    <property type="match status" value="1"/>
</dbReference>
<dbReference type="EC" id="2.7.13.3" evidence="2"/>
<dbReference type="InterPro" id="IPR052162">
    <property type="entry name" value="Sensor_kinase/Photoreceptor"/>
</dbReference>
<gene>
    <name evidence="7" type="ORF">H4O11_05150</name>
</gene>
<name>A0A7W3FKE8_9GAMM</name>
<dbReference type="Gene3D" id="3.30.450.20">
    <property type="entry name" value="PAS domain"/>
    <property type="match status" value="2"/>
</dbReference>
<protein>
    <recommendedName>
        <fullName evidence="2">histidine kinase</fullName>
        <ecNumber evidence="2">2.7.13.3</ecNumber>
    </recommendedName>
</protein>
<dbReference type="PANTHER" id="PTHR43304:SF1">
    <property type="entry name" value="PAC DOMAIN-CONTAINING PROTEIN"/>
    <property type="match status" value="1"/>
</dbReference>
<dbReference type="GO" id="GO:0004673">
    <property type="term" value="F:protein histidine kinase activity"/>
    <property type="evidence" value="ECO:0007669"/>
    <property type="project" value="UniProtKB-EC"/>
</dbReference>
<dbReference type="PROSITE" id="PS50113">
    <property type="entry name" value="PAC"/>
    <property type="match status" value="1"/>
</dbReference>
<dbReference type="AlphaFoldDB" id="A0A7W3FKE8"/>
<keyword evidence="5" id="KW-0418">Kinase</keyword>
<evidence type="ECO:0000256" key="1">
    <source>
        <dbReference type="ARBA" id="ARBA00000085"/>
    </source>
</evidence>
<comment type="catalytic activity">
    <reaction evidence="1">
        <text>ATP + protein L-histidine = ADP + protein N-phospho-L-histidine.</text>
        <dbReference type="EC" id="2.7.13.3"/>
    </reaction>
</comment>
<dbReference type="SUPFAM" id="SSF55785">
    <property type="entry name" value="PYP-like sensor domain (PAS domain)"/>
    <property type="match status" value="2"/>
</dbReference>
<dbReference type="SMART" id="SM00086">
    <property type="entry name" value="PAC"/>
    <property type="match status" value="2"/>
</dbReference>
<evidence type="ECO:0000256" key="4">
    <source>
        <dbReference type="ARBA" id="ARBA00022679"/>
    </source>
</evidence>
<dbReference type="InterPro" id="IPR001610">
    <property type="entry name" value="PAC"/>
</dbReference>
<dbReference type="Pfam" id="PF08447">
    <property type="entry name" value="PAS_3"/>
    <property type="match status" value="1"/>
</dbReference>
<reference evidence="7 8" key="1">
    <citation type="submission" date="2020-08" db="EMBL/GenBank/DDBJ databases">
        <title>Stenotrophomonas tumulicola JCM 30961.</title>
        <authorList>
            <person name="Deng Y."/>
        </authorList>
    </citation>
    <scope>NUCLEOTIDE SEQUENCE [LARGE SCALE GENOMIC DNA]</scope>
    <source>
        <strain evidence="7 8">JCM 30961</strain>
    </source>
</reference>